<dbReference type="SUPFAM" id="SSF88723">
    <property type="entry name" value="PIN domain-like"/>
    <property type="match status" value="1"/>
</dbReference>
<dbReference type="Proteomes" id="UP000677687">
    <property type="component" value="Unassembled WGS sequence"/>
</dbReference>
<dbReference type="AlphaFoldDB" id="A0A8T4KTG4"/>
<protein>
    <submittedName>
        <fullName evidence="2">Putative toxin-antitoxin system toxin component, PIN family</fullName>
    </submittedName>
</protein>
<reference evidence="2" key="2">
    <citation type="submission" date="2021-05" db="EMBL/GenBank/DDBJ databases">
        <title>Protein family content uncovers lineage relationships and bacterial pathway maintenance mechanisms in DPANN archaea.</title>
        <authorList>
            <person name="Castelle C.J."/>
            <person name="Meheust R."/>
            <person name="Jaffe A.L."/>
            <person name="Seitz K."/>
            <person name="Gong X."/>
            <person name="Baker B.J."/>
            <person name="Banfield J.F."/>
        </authorList>
    </citation>
    <scope>NUCLEOTIDE SEQUENCE</scope>
    <source>
        <strain evidence="2">RIFCSPHIGHO2_01_FULL_AR10_44_11</strain>
    </source>
</reference>
<accession>A0A8T4KTG4</accession>
<dbReference type="InterPro" id="IPR029060">
    <property type="entry name" value="PIN-like_dom_sf"/>
</dbReference>
<evidence type="ECO:0000259" key="1">
    <source>
        <dbReference type="SMART" id="SM00670"/>
    </source>
</evidence>
<dbReference type="InterPro" id="IPR002850">
    <property type="entry name" value="PIN_toxin-like"/>
</dbReference>
<gene>
    <name evidence="2" type="ORF">J4415_02000</name>
</gene>
<proteinExistence type="predicted"/>
<dbReference type="PANTHER" id="PTHR34610">
    <property type="entry name" value="SSL7007 PROTEIN"/>
    <property type="match status" value="1"/>
</dbReference>
<sequence>MQSSTKQDRARVVLDTNIVVSALIAKEGASARLFEKLILGEIENYTNKEIIAELKEVFGRKEITERTTKTARKFVIREYLNNSIQIAAKARVNVVEHLQDNKFIETCLDAGIPCLITGDQHLLKLKEFLE</sequence>
<feature type="domain" description="PIN" evidence="1">
    <location>
        <begin position="10"/>
        <end position="124"/>
    </location>
</feature>
<reference evidence="2" key="1">
    <citation type="submission" date="2021-03" db="EMBL/GenBank/DDBJ databases">
        <authorList>
            <person name="Jaffe A."/>
        </authorList>
    </citation>
    <scope>NUCLEOTIDE SEQUENCE</scope>
    <source>
        <strain evidence="2">RIFCSPHIGHO2_01_FULL_AR10_44_11</strain>
    </source>
</reference>
<comment type="caution">
    <text evidence="2">The sequence shown here is derived from an EMBL/GenBank/DDBJ whole genome shotgun (WGS) entry which is preliminary data.</text>
</comment>
<dbReference type="SMART" id="SM00670">
    <property type="entry name" value="PINc"/>
    <property type="match status" value="1"/>
</dbReference>
<dbReference type="NCBIfam" id="TIGR00305">
    <property type="entry name" value="putative toxin-antitoxin system toxin component, PIN family"/>
    <property type="match status" value="1"/>
</dbReference>
<evidence type="ECO:0000313" key="2">
    <source>
        <dbReference type="EMBL" id="MBS3057377.1"/>
    </source>
</evidence>
<dbReference type="PANTHER" id="PTHR34610:SF3">
    <property type="entry name" value="SSL7007 PROTEIN"/>
    <property type="match status" value="1"/>
</dbReference>
<dbReference type="EMBL" id="JAGVWD010000026">
    <property type="protein sequence ID" value="MBS3057377.1"/>
    <property type="molecule type" value="Genomic_DNA"/>
</dbReference>
<dbReference type="InterPro" id="IPR002716">
    <property type="entry name" value="PIN_dom"/>
</dbReference>
<organism evidence="2 3">
    <name type="scientific">Candidatus Iainarchaeum sp</name>
    <dbReference type="NCBI Taxonomy" id="3101447"/>
    <lineage>
        <taxon>Archaea</taxon>
        <taxon>Candidatus Iainarchaeota</taxon>
        <taxon>Candidatus Iainarchaeia</taxon>
        <taxon>Candidatus Iainarchaeales</taxon>
        <taxon>Candidatus Iainarchaeaceae</taxon>
        <taxon>Candidatus Iainarchaeum</taxon>
    </lineage>
</organism>
<name>A0A8T4KTG4_9ARCH</name>
<dbReference type="Pfam" id="PF13470">
    <property type="entry name" value="PIN_3"/>
    <property type="match status" value="1"/>
</dbReference>
<evidence type="ECO:0000313" key="3">
    <source>
        <dbReference type="Proteomes" id="UP000677687"/>
    </source>
</evidence>